<dbReference type="InterPro" id="IPR000092">
    <property type="entry name" value="Polyprenyl_synt"/>
</dbReference>
<reference evidence="6" key="1">
    <citation type="submission" date="2018-05" db="EMBL/GenBank/DDBJ databases">
        <authorList>
            <person name="Lanie J.A."/>
            <person name="Ng W.-L."/>
            <person name="Kazmierczak K.M."/>
            <person name="Andrzejewski T.M."/>
            <person name="Davidsen T.M."/>
            <person name="Wayne K.J."/>
            <person name="Tettelin H."/>
            <person name="Glass J.I."/>
            <person name="Rusch D."/>
            <person name="Podicherti R."/>
            <person name="Tsui H.-C.T."/>
            <person name="Winkler M.E."/>
        </authorList>
    </citation>
    <scope>NUCLEOTIDE SEQUENCE</scope>
</reference>
<evidence type="ECO:0000313" key="6">
    <source>
        <dbReference type="EMBL" id="SVD27315.1"/>
    </source>
</evidence>
<dbReference type="Gene3D" id="1.10.600.10">
    <property type="entry name" value="Farnesyl Diphosphate Synthase"/>
    <property type="match status" value="1"/>
</dbReference>
<dbReference type="CDD" id="cd00867">
    <property type="entry name" value="Trans_IPPS"/>
    <property type="match status" value="1"/>
</dbReference>
<sequence length="190" mass="20493">ATRTVCSGEILQNNHQGNLALGQAEYFKMLRMKTGELFALACELGGLLAGGDPRETRALREYGMALGTAYQVYDDCLDLFGSEAEVGKSLGTDIASGKATLPVILLCEQAGPEIATQLGQMIGRWDADQLNILRGWLSEFNTLEQSQSRLESCLAEAREALGKVGDSGHRDALEELTHFLAQQSVELGVS</sequence>
<feature type="non-terminal residue" evidence="6">
    <location>
        <position position="1"/>
    </location>
</feature>
<evidence type="ECO:0008006" key="7">
    <source>
        <dbReference type="Google" id="ProtNLM"/>
    </source>
</evidence>
<dbReference type="Pfam" id="PF00348">
    <property type="entry name" value="polyprenyl_synt"/>
    <property type="match status" value="1"/>
</dbReference>
<keyword evidence="4" id="KW-0479">Metal-binding</keyword>
<evidence type="ECO:0000256" key="4">
    <source>
        <dbReference type="ARBA" id="ARBA00022723"/>
    </source>
</evidence>
<keyword evidence="5" id="KW-0460">Magnesium</keyword>
<keyword evidence="3" id="KW-0808">Transferase</keyword>
<gene>
    <name evidence="6" type="ORF">METZ01_LOCUS380169</name>
</gene>
<dbReference type="GO" id="GO:0046872">
    <property type="term" value="F:metal ion binding"/>
    <property type="evidence" value="ECO:0007669"/>
    <property type="project" value="UniProtKB-KW"/>
</dbReference>
<dbReference type="AlphaFoldDB" id="A0A382U070"/>
<dbReference type="GO" id="GO:0008299">
    <property type="term" value="P:isoprenoid biosynthetic process"/>
    <property type="evidence" value="ECO:0007669"/>
    <property type="project" value="InterPro"/>
</dbReference>
<organism evidence="6">
    <name type="scientific">marine metagenome</name>
    <dbReference type="NCBI Taxonomy" id="408172"/>
    <lineage>
        <taxon>unclassified sequences</taxon>
        <taxon>metagenomes</taxon>
        <taxon>ecological metagenomes</taxon>
    </lineage>
</organism>
<dbReference type="InterPro" id="IPR008949">
    <property type="entry name" value="Isoprenoid_synthase_dom_sf"/>
</dbReference>
<dbReference type="SUPFAM" id="SSF48576">
    <property type="entry name" value="Terpenoid synthases"/>
    <property type="match status" value="1"/>
</dbReference>
<name>A0A382U070_9ZZZZ</name>
<dbReference type="GO" id="GO:0004659">
    <property type="term" value="F:prenyltransferase activity"/>
    <property type="evidence" value="ECO:0007669"/>
    <property type="project" value="InterPro"/>
</dbReference>
<evidence type="ECO:0000256" key="1">
    <source>
        <dbReference type="ARBA" id="ARBA00001946"/>
    </source>
</evidence>
<proteinExistence type="inferred from homology"/>
<evidence type="ECO:0000256" key="5">
    <source>
        <dbReference type="ARBA" id="ARBA00022842"/>
    </source>
</evidence>
<dbReference type="EMBL" id="UINC01140268">
    <property type="protein sequence ID" value="SVD27315.1"/>
    <property type="molecule type" value="Genomic_DNA"/>
</dbReference>
<dbReference type="PANTHER" id="PTHR12001:SF69">
    <property type="entry name" value="ALL TRANS-POLYPRENYL-DIPHOSPHATE SYNTHASE PDSS1"/>
    <property type="match status" value="1"/>
</dbReference>
<evidence type="ECO:0000256" key="3">
    <source>
        <dbReference type="ARBA" id="ARBA00022679"/>
    </source>
</evidence>
<dbReference type="PANTHER" id="PTHR12001">
    <property type="entry name" value="GERANYLGERANYL PYROPHOSPHATE SYNTHASE"/>
    <property type="match status" value="1"/>
</dbReference>
<protein>
    <recommendedName>
        <fullName evidence="7">Polyprenyl synthetase</fullName>
    </recommendedName>
</protein>
<comment type="cofactor">
    <cofactor evidence="1">
        <name>Mg(2+)</name>
        <dbReference type="ChEBI" id="CHEBI:18420"/>
    </cofactor>
</comment>
<comment type="similarity">
    <text evidence="2">Belongs to the FPP/GGPP synthase family.</text>
</comment>
<evidence type="ECO:0000256" key="2">
    <source>
        <dbReference type="ARBA" id="ARBA00006706"/>
    </source>
</evidence>
<accession>A0A382U070</accession>